<feature type="non-terminal residue" evidence="1">
    <location>
        <position position="1"/>
    </location>
</feature>
<dbReference type="AlphaFoldDB" id="A0A426ZSG7"/>
<dbReference type="Proteomes" id="UP000287651">
    <property type="component" value="Unassembled WGS sequence"/>
</dbReference>
<name>A0A426ZSG7_ENSVE</name>
<proteinExistence type="predicted"/>
<dbReference type="EMBL" id="AMZH03005248">
    <property type="protein sequence ID" value="RRT66888.1"/>
    <property type="molecule type" value="Genomic_DNA"/>
</dbReference>
<sequence>ILDKMTDLEISRIVKGVFEILDKKDKPRNFLNFEGHYHLYVTEKTLTLALATVATTLAQVAVLHTGNSHPCTGGSAVCCRQSSYSRAIVAPVGGWMLLPLGGTLQGWWPSLGGDARSRPWSQSAALASGLVVGGCPYRRPAHRWLPPS</sequence>
<evidence type="ECO:0000313" key="1">
    <source>
        <dbReference type="EMBL" id="RRT66888.1"/>
    </source>
</evidence>
<accession>A0A426ZSG7</accession>
<reference evidence="1 2" key="1">
    <citation type="journal article" date="2014" name="Agronomy (Basel)">
        <title>A Draft Genome Sequence for Ensete ventricosum, the Drought-Tolerant Tree Against Hunger.</title>
        <authorList>
            <person name="Harrison J."/>
            <person name="Moore K.A."/>
            <person name="Paszkiewicz K."/>
            <person name="Jones T."/>
            <person name="Grant M."/>
            <person name="Ambacheew D."/>
            <person name="Muzemil S."/>
            <person name="Studholme D.J."/>
        </authorList>
    </citation>
    <scope>NUCLEOTIDE SEQUENCE [LARGE SCALE GENOMIC DNA]</scope>
</reference>
<gene>
    <name evidence="1" type="ORF">B296_00023659</name>
</gene>
<comment type="caution">
    <text evidence="1">The sequence shown here is derived from an EMBL/GenBank/DDBJ whole genome shotgun (WGS) entry which is preliminary data.</text>
</comment>
<organism evidence="1 2">
    <name type="scientific">Ensete ventricosum</name>
    <name type="common">Abyssinian banana</name>
    <name type="synonym">Musa ensete</name>
    <dbReference type="NCBI Taxonomy" id="4639"/>
    <lineage>
        <taxon>Eukaryota</taxon>
        <taxon>Viridiplantae</taxon>
        <taxon>Streptophyta</taxon>
        <taxon>Embryophyta</taxon>
        <taxon>Tracheophyta</taxon>
        <taxon>Spermatophyta</taxon>
        <taxon>Magnoliopsida</taxon>
        <taxon>Liliopsida</taxon>
        <taxon>Zingiberales</taxon>
        <taxon>Musaceae</taxon>
        <taxon>Ensete</taxon>
    </lineage>
</organism>
<evidence type="ECO:0000313" key="2">
    <source>
        <dbReference type="Proteomes" id="UP000287651"/>
    </source>
</evidence>
<protein>
    <submittedName>
        <fullName evidence="1">Uncharacterized protein</fullName>
    </submittedName>
</protein>